<dbReference type="GO" id="GO:0030288">
    <property type="term" value="C:outer membrane-bounded periplasmic space"/>
    <property type="evidence" value="ECO:0007669"/>
    <property type="project" value="TreeGrafter"/>
</dbReference>
<dbReference type="InterPro" id="IPR050695">
    <property type="entry name" value="N-acetylmuramoyl_amidase_3"/>
</dbReference>
<dbReference type="SUPFAM" id="SSF53187">
    <property type="entry name" value="Zn-dependent exopeptidases"/>
    <property type="match status" value="1"/>
</dbReference>
<dbReference type="EMBL" id="CP014223">
    <property type="protein sequence ID" value="AMJ40547.1"/>
    <property type="molecule type" value="Genomic_DNA"/>
</dbReference>
<accession>A0A0X8VD43</accession>
<keyword evidence="1 3" id="KW-0378">Hydrolase</keyword>
<organism evidence="4 6">
    <name type="scientific">Anaerotignum propionicum DSM 1682</name>
    <dbReference type="NCBI Taxonomy" id="991789"/>
    <lineage>
        <taxon>Bacteria</taxon>
        <taxon>Bacillati</taxon>
        <taxon>Bacillota</taxon>
        <taxon>Clostridia</taxon>
        <taxon>Lachnospirales</taxon>
        <taxon>Anaerotignaceae</taxon>
        <taxon>Anaerotignum</taxon>
    </lineage>
</organism>
<evidence type="ECO:0000313" key="4">
    <source>
        <dbReference type="EMBL" id="SHE39235.1"/>
    </source>
</evidence>
<dbReference type="GO" id="GO:0008745">
    <property type="term" value="F:N-acetylmuramoyl-L-alanine amidase activity"/>
    <property type="evidence" value="ECO:0007669"/>
    <property type="project" value="UniProtKB-EC"/>
</dbReference>
<dbReference type="KEGG" id="cpro:CPRO_09480"/>
<keyword evidence="5" id="KW-1185">Reference proteome</keyword>
<dbReference type="Proteomes" id="UP000068026">
    <property type="component" value="Chromosome"/>
</dbReference>
<feature type="domain" description="MurNAc-LAA" evidence="2">
    <location>
        <begin position="72"/>
        <end position="181"/>
    </location>
</feature>
<dbReference type="PANTHER" id="PTHR30404:SF0">
    <property type="entry name" value="N-ACETYLMURAMOYL-L-ALANINE AMIDASE AMIC"/>
    <property type="match status" value="1"/>
</dbReference>
<reference evidence="5" key="2">
    <citation type="submission" date="2016-01" db="EMBL/GenBank/DDBJ databases">
        <authorList>
            <person name="Poehlein A."/>
            <person name="Schlien K."/>
            <person name="Gottschalk G."/>
            <person name="Buckel W."/>
            <person name="Daniel R."/>
        </authorList>
    </citation>
    <scope>NUCLEOTIDE SEQUENCE [LARGE SCALE GENOMIC DNA]</scope>
    <source>
        <strain evidence="5">X2</strain>
    </source>
</reference>
<dbReference type="InterPro" id="IPR002508">
    <property type="entry name" value="MurNAc-LAA_cat"/>
</dbReference>
<dbReference type="EMBL" id="FQUA01000002">
    <property type="protein sequence ID" value="SHE39235.1"/>
    <property type="molecule type" value="Genomic_DNA"/>
</dbReference>
<dbReference type="SMART" id="SM00646">
    <property type="entry name" value="Ami_3"/>
    <property type="match status" value="1"/>
</dbReference>
<evidence type="ECO:0000313" key="3">
    <source>
        <dbReference type="EMBL" id="AMJ40547.1"/>
    </source>
</evidence>
<evidence type="ECO:0000259" key="2">
    <source>
        <dbReference type="SMART" id="SM00646"/>
    </source>
</evidence>
<dbReference type="OrthoDB" id="9772024at2"/>
<gene>
    <name evidence="3" type="primary">lytC_2</name>
    <name evidence="3" type="ORF">CPRO_09480</name>
    <name evidence="4" type="ORF">SAMN02745151_00535</name>
</gene>
<reference evidence="3 5" key="1">
    <citation type="journal article" date="2016" name="Genome Announc.">
        <title>Complete Genome Sequence of the Amino Acid-Fermenting Clostridium propionicum X2 (DSM 1682).</title>
        <authorList>
            <person name="Poehlein A."/>
            <person name="Schlien K."/>
            <person name="Chowdhury N.P."/>
            <person name="Gottschalk G."/>
            <person name="Buckel W."/>
            <person name="Daniel R."/>
        </authorList>
    </citation>
    <scope>NUCLEOTIDE SEQUENCE [LARGE SCALE GENOMIC DNA]</scope>
    <source>
        <strain evidence="3 5">X2</strain>
    </source>
</reference>
<dbReference type="AlphaFoldDB" id="A0A0X8VD43"/>
<dbReference type="CDD" id="cd02696">
    <property type="entry name" value="MurNAc-LAA"/>
    <property type="match status" value="1"/>
</dbReference>
<dbReference type="PANTHER" id="PTHR30404">
    <property type="entry name" value="N-ACETYLMURAMOYL-L-ALANINE AMIDASE"/>
    <property type="match status" value="1"/>
</dbReference>
<dbReference type="Gene3D" id="3.40.630.40">
    <property type="entry name" value="Zn-dependent exopeptidases"/>
    <property type="match status" value="1"/>
</dbReference>
<proteinExistence type="predicted"/>
<evidence type="ECO:0000313" key="5">
    <source>
        <dbReference type="Proteomes" id="UP000068026"/>
    </source>
</evidence>
<reference evidence="4" key="3">
    <citation type="submission" date="2016-11" db="EMBL/GenBank/DDBJ databases">
        <authorList>
            <person name="Varghese N."/>
            <person name="Submissions S."/>
        </authorList>
    </citation>
    <scope>NUCLEOTIDE SEQUENCE</scope>
    <source>
        <strain evidence="4">DSM 1682</strain>
    </source>
</reference>
<dbReference type="Proteomes" id="UP000184204">
    <property type="component" value="Unassembled WGS sequence"/>
</dbReference>
<name>A0A0X8VD43_ANAPI</name>
<dbReference type="RefSeq" id="WP_066048391.1">
    <property type="nucleotide sequence ID" value="NZ_CP014223.1"/>
</dbReference>
<sequence length="185" mass="20427">MAIKIYIDQGHSRSVNQGAVGFGLYEQDVVWQVGMYLADLLNNTPGYEARVSRPTIDTSLGYNNSTSLAARVADATAWGADYFISIHANASTNPSYNGSEVYIYSELSQSYPLAQSILNQIVAELGTKNNGIFIRPSLYVLRRSPMPSLLVELAYITNAEDAEKLRNNQFDFAQAIYDGIRIELG</sequence>
<evidence type="ECO:0000256" key="1">
    <source>
        <dbReference type="ARBA" id="ARBA00022801"/>
    </source>
</evidence>
<evidence type="ECO:0000313" key="6">
    <source>
        <dbReference type="Proteomes" id="UP000184204"/>
    </source>
</evidence>
<protein>
    <submittedName>
        <fullName evidence="3 4">N-acetylmuramoyl-L-alanine amidase</fullName>
        <ecNumber evidence="3">3.5.1.28</ecNumber>
    </submittedName>
</protein>
<dbReference type="GO" id="GO:0009253">
    <property type="term" value="P:peptidoglycan catabolic process"/>
    <property type="evidence" value="ECO:0007669"/>
    <property type="project" value="InterPro"/>
</dbReference>
<reference evidence="6" key="4">
    <citation type="submission" date="2016-11" db="EMBL/GenBank/DDBJ databases">
        <authorList>
            <person name="Jaros S."/>
            <person name="Januszkiewicz K."/>
            <person name="Wedrychowicz H."/>
        </authorList>
    </citation>
    <scope>NUCLEOTIDE SEQUENCE [LARGE SCALE GENOMIC DNA]</scope>
    <source>
        <strain evidence="6">DSM 1682</strain>
    </source>
</reference>
<dbReference type="Pfam" id="PF01520">
    <property type="entry name" value="Amidase_3"/>
    <property type="match status" value="1"/>
</dbReference>
<dbReference type="EC" id="3.5.1.28" evidence="3"/>